<dbReference type="InterPro" id="IPR003594">
    <property type="entry name" value="HATPase_dom"/>
</dbReference>
<evidence type="ECO:0000256" key="3">
    <source>
        <dbReference type="ARBA" id="ARBA00012438"/>
    </source>
</evidence>
<reference evidence="13" key="2">
    <citation type="submission" date="2020-09" db="EMBL/GenBank/DDBJ databases">
        <authorList>
            <person name="Sun Q."/>
            <person name="Zhou Y."/>
        </authorList>
    </citation>
    <scope>NUCLEOTIDE SEQUENCE</scope>
    <source>
        <strain evidence="13">CGMCC 4.7403</strain>
    </source>
</reference>
<dbReference type="Pfam" id="PF00672">
    <property type="entry name" value="HAMP"/>
    <property type="match status" value="1"/>
</dbReference>
<evidence type="ECO:0000256" key="10">
    <source>
        <dbReference type="ARBA" id="ARBA00023136"/>
    </source>
</evidence>
<evidence type="ECO:0000256" key="9">
    <source>
        <dbReference type="ARBA" id="ARBA00023012"/>
    </source>
</evidence>
<comment type="catalytic activity">
    <reaction evidence="1">
        <text>ATP + protein L-histidine = ADP + protein N-phospho-L-histidine.</text>
        <dbReference type="EC" id="2.7.13.3"/>
    </reaction>
</comment>
<dbReference type="EMBL" id="BNAT01000019">
    <property type="protein sequence ID" value="GHE33916.1"/>
    <property type="molecule type" value="Genomic_DNA"/>
</dbReference>
<dbReference type="AlphaFoldDB" id="A0A918Z253"/>
<dbReference type="InterPro" id="IPR003660">
    <property type="entry name" value="HAMP_dom"/>
</dbReference>
<dbReference type="EC" id="2.7.13.3" evidence="3"/>
<keyword evidence="4" id="KW-0597">Phosphoprotein</keyword>
<proteinExistence type="predicted"/>
<evidence type="ECO:0000256" key="1">
    <source>
        <dbReference type="ARBA" id="ARBA00000085"/>
    </source>
</evidence>
<evidence type="ECO:0000256" key="5">
    <source>
        <dbReference type="ARBA" id="ARBA00022679"/>
    </source>
</evidence>
<feature type="domain" description="Histidine kinase" evidence="11">
    <location>
        <begin position="244"/>
        <end position="456"/>
    </location>
</feature>
<dbReference type="InterPro" id="IPR036890">
    <property type="entry name" value="HATPase_C_sf"/>
</dbReference>
<gene>
    <name evidence="13" type="ORF">GCM10017771_51210</name>
</gene>
<dbReference type="PROSITE" id="PS50109">
    <property type="entry name" value="HIS_KIN"/>
    <property type="match status" value="1"/>
</dbReference>
<dbReference type="GO" id="GO:0005886">
    <property type="term" value="C:plasma membrane"/>
    <property type="evidence" value="ECO:0007669"/>
    <property type="project" value="UniProtKB-SubCell"/>
</dbReference>
<dbReference type="InterPro" id="IPR004358">
    <property type="entry name" value="Sig_transdc_His_kin-like_C"/>
</dbReference>
<dbReference type="SUPFAM" id="SSF158472">
    <property type="entry name" value="HAMP domain-like"/>
    <property type="match status" value="1"/>
</dbReference>
<dbReference type="Gene3D" id="3.30.565.10">
    <property type="entry name" value="Histidine kinase-like ATPase, C-terminal domain"/>
    <property type="match status" value="1"/>
</dbReference>
<dbReference type="CDD" id="cd00075">
    <property type="entry name" value="HATPase"/>
    <property type="match status" value="1"/>
</dbReference>
<sequence length="456" mass="50429">MKRICRLSLLRRLRPATMRMRLTLLAMLIAVFSLAPTALGVAIAWQAYLLQQATSMTTSRQWLQAADDAERLLEEGELPDCGSPSPKPKRHMDISHCRTPVEVRDPATDDVGVLSMKPWTDPYHGPTPIRQVFSHRAVDGQAPMLIGSLETEQNRLNAMIWFLAGATFGVTALITGSTWFAVGRVLQPVEAIRAEFAELSARHLGRRVPVPRSGNEIARLATTMNTTLDRLQTAVEQQRQFTADASHELRTPLACLRTELELALNQPHTVDWPEVVHAAHTDTMHLQDLTENLLLLARLDAEDTRHGPNQVVDLTDLVRDEATRRRPSRGLTLDVHTDPGPVTVRGHPALLTRVLGNLLDNAERHANSTVTVRLTHHKTNRQAVLDVLDDGPGVPLADHERIFERFTRLDDARTRDTGGAGLGLAIAQRIASTHQGTLTLTPSARGAHFTLSLPTQ</sequence>
<dbReference type="Gene3D" id="1.10.287.130">
    <property type="match status" value="1"/>
</dbReference>
<dbReference type="CDD" id="cd00082">
    <property type="entry name" value="HisKA"/>
    <property type="match status" value="1"/>
</dbReference>
<dbReference type="Pfam" id="PF00512">
    <property type="entry name" value="HisKA"/>
    <property type="match status" value="1"/>
</dbReference>
<keyword evidence="14" id="KW-1185">Reference proteome</keyword>
<evidence type="ECO:0000313" key="14">
    <source>
        <dbReference type="Proteomes" id="UP000603227"/>
    </source>
</evidence>
<evidence type="ECO:0000256" key="7">
    <source>
        <dbReference type="ARBA" id="ARBA00022777"/>
    </source>
</evidence>
<dbReference type="Proteomes" id="UP000603227">
    <property type="component" value="Unassembled WGS sequence"/>
</dbReference>
<keyword evidence="5" id="KW-0808">Transferase</keyword>
<comment type="subcellular location">
    <subcellularLocation>
        <location evidence="2">Cell membrane</location>
    </subcellularLocation>
</comment>
<dbReference type="SUPFAM" id="SSF47384">
    <property type="entry name" value="Homodimeric domain of signal transducing histidine kinase"/>
    <property type="match status" value="1"/>
</dbReference>
<protein>
    <recommendedName>
        <fullName evidence="3">histidine kinase</fullName>
        <ecNumber evidence="3">2.7.13.3</ecNumber>
    </recommendedName>
</protein>
<dbReference type="PANTHER" id="PTHR45436:SF5">
    <property type="entry name" value="SENSOR HISTIDINE KINASE TRCS"/>
    <property type="match status" value="1"/>
</dbReference>
<feature type="domain" description="HAMP" evidence="12">
    <location>
        <begin position="183"/>
        <end position="236"/>
    </location>
</feature>
<evidence type="ECO:0000256" key="2">
    <source>
        <dbReference type="ARBA" id="ARBA00004236"/>
    </source>
</evidence>
<accession>A0A918Z253</accession>
<evidence type="ECO:0000259" key="11">
    <source>
        <dbReference type="PROSITE" id="PS50109"/>
    </source>
</evidence>
<dbReference type="SMART" id="SM00388">
    <property type="entry name" value="HisKA"/>
    <property type="match status" value="1"/>
</dbReference>
<dbReference type="PRINTS" id="PR00344">
    <property type="entry name" value="BCTRLSENSOR"/>
</dbReference>
<dbReference type="CDD" id="cd06225">
    <property type="entry name" value="HAMP"/>
    <property type="match status" value="1"/>
</dbReference>
<name>A0A918Z253_9ACTN</name>
<dbReference type="InterPro" id="IPR036097">
    <property type="entry name" value="HisK_dim/P_sf"/>
</dbReference>
<keyword evidence="7" id="KW-0418">Kinase</keyword>
<keyword evidence="9" id="KW-0902">Two-component regulatory system</keyword>
<dbReference type="SUPFAM" id="SSF55874">
    <property type="entry name" value="ATPase domain of HSP90 chaperone/DNA topoisomerase II/histidine kinase"/>
    <property type="match status" value="1"/>
</dbReference>
<dbReference type="InterPro" id="IPR005467">
    <property type="entry name" value="His_kinase_dom"/>
</dbReference>
<evidence type="ECO:0000313" key="13">
    <source>
        <dbReference type="EMBL" id="GHE33916.1"/>
    </source>
</evidence>
<keyword evidence="8" id="KW-1133">Transmembrane helix</keyword>
<evidence type="ECO:0000256" key="6">
    <source>
        <dbReference type="ARBA" id="ARBA00022692"/>
    </source>
</evidence>
<keyword evidence="10" id="KW-0472">Membrane</keyword>
<dbReference type="PROSITE" id="PS50885">
    <property type="entry name" value="HAMP"/>
    <property type="match status" value="1"/>
</dbReference>
<organism evidence="13 14">
    <name type="scientific">Streptomyces capitiformicae</name>
    <dbReference type="NCBI Taxonomy" id="2014920"/>
    <lineage>
        <taxon>Bacteria</taxon>
        <taxon>Bacillati</taxon>
        <taxon>Actinomycetota</taxon>
        <taxon>Actinomycetes</taxon>
        <taxon>Kitasatosporales</taxon>
        <taxon>Streptomycetaceae</taxon>
        <taxon>Streptomyces</taxon>
    </lineage>
</organism>
<dbReference type="Gene3D" id="6.10.340.10">
    <property type="match status" value="1"/>
</dbReference>
<dbReference type="SMART" id="SM00387">
    <property type="entry name" value="HATPase_c"/>
    <property type="match status" value="1"/>
</dbReference>
<dbReference type="GO" id="GO:0000155">
    <property type="term" value="F:phosphorelay sensor kinase activity"/>
    <property type="evidence" value="ECO:0007669"/>
    <property type="project" value="InterPro"/>
</dbReference>
<dbReference type="InterPro" id="IPR050428">
    <property type="entry name" value="TCS_sensor_his_kinase"/>
</dbReference>
<comment type="caution">
    <text evidence="13">The sequence shown here is derived from an EMBL/GenBank/DDBJ whole genome shotgun (WGS) entry which is preliminary data.</text>
</comment>
<reference evidence="13" key="1">
    <citation type="journal article" date="2014" name="Int. J. Syst. Evol. Microbiol.">
        <title>Complete genome sequence of Corynebacterium casei LMG S-19264T (=DSM 44701T), isolated from a smear-ripened cheese.</title>
        <authorList>
            <consortium name="US DOE Joint Genome Institute (JGI-PGF)"/>
            <person name="Walter F."/>
            <person name="Albersmeier A."/>
            <person name="Kalinowski J."/>
            <person name="Ruckert C."/>
        </authorList>
    </citation>
    <scope>NUCLEOTIDE SEQUENCE</scope>
    <source>
        <strain evidence="13">CGMCC 4.7403</strain>
    </source>
</reference>
<evidence type="ECO:0000256" key="4">
    <source>
        <dbReference type="ARBA" id="ARBA00022553"/>
    </source>
</evidence>
<evidence type="ECO:0000259" key="12">
    <source>
        <dbReference type="PROSITE" id="PS50885"/>
    </source>
</evidence>
<dbReference type="SMART" id="SM00304">
    <property type="entry name" value="HAMP"/>
    <property type="match status" value="1"/>
</dbReference>
<dbReference type="RefSeq" id="WP_189784797.1">
    <property type="nucleotide sequence ID" value="NZ_BNAT01000019.1"/>
</dbReference>
<dbReference type="InterPro" id="IPR003661">
    <property type="entry name" value="HisK_dim/P_dom"/>
</dbReference>
<dbReference type="PANTHER" id="PTHR45436">
    <property type="entry name" value="SENSOR HISTIDINE KINASE YKOH"/>
    <property type="match status" value="1"/>
</dbReference>
<keyword evidence="6" id="KW-0812">Transmembrane</keyword>
<dbReference type="Pfam" id="PF02518">
    <property type="entry name" value="HATPase_c"/>
    <property type="match status" value="1"/>
</dbReference>
<evidence type="ECO:0000256" key="8">
    <source>
        <dbReference type="ARBA" id="ARBA00022989"/>
    </source>
</evidence>